<evidence type="ECO:0000256" key="2">
    <source>
        <dbReference type="ARBA" id="ARBA00023136"/>
    </source>
</evidence>
<keyword evidence="2" id="KW-0472">Membrane</keyword>
<keyword evidence="3" id="KW-0998">Cell outer membrane</keyword>
<accession>A0A3B0SJK4</accession>
<dbReference type="PANTHER" id="PTHR30329:SF21">
    <property type="entry name" value="LIPOPROTEIN YIAD-RELATED"/>
    <property type="match status" value="1"/>
</dbReference>
<evidence type="ECO:0000259" key="4">
    <source>
        <dbReference type="PROSITE" id="PS51123"/>
    </source>
</evidence>
<dbReference type="SUPFAM" id="SSF103088">
    <property type="entry name" value="OmpA-like"/>
    <property type="match status" value="1"/>
</dbReference>
<evidence type="ECO:0000256" key="3">
    <source>
        <dbReference type="ARBA" id="ARBA00023237"/>
    </source>
</evidence>
<dbReference type="InterPro" id="IPR036737">
    <property type="entry name" value="OmpA-like_sf"/>
</dbReference>
<gene>
    <name evidence="5" type="ORF">MNBD_ALPHA04-2380</name>
</gene>
<dbReference type="GO" id="GO:0009279">
    <property type="term" value="C:cell outer membrane"/>
    <property type="evidence" value="ECO:0007669"/>
    <property type="project" value="UniProtKB-SubCell"/>
</dbReference>
<dbReference type="PROSITE" id="PS51123">
    <property type="entry name" value="OMPA_2"/>
    <property type="match status" value="1"/>
</dbReference>
<dbReference type="PANTHER" id="PTHR30329">
    <property type="entry name" value="STATOR ELEMENT OF FLAGELLAR MOTOR COMPLEX"/>
    <property type="match status" value="1"/>
</dbReference>
<reference evidence="5" key="1">
    <citation type="submission" date="2018-06" db="EMBL/GenBank/DDBJ databases">
        <authorList>
            <person name="Zhirakovskaya E."/>
        </authorList>
    </citation>
    <scope>NUCLEOTIDE SEQUENCE</scope>
</reference>
<dbReference type="Pfam" id="PF00691">
    <property type="entry name" value="OmpA"/>
    <property type="match status" value="1"/>
</dbReference>
<proteinExistence type="predicted"/>
<protein>
    <recommendedName>
        <fullName evidence="4">OmpA-like domain-containing protein</fullName>
    </recommendedName>
</protein>
<feature type="domain" description="OmpA-like" evidence="4">
    <location>
        <begin position="123"/>
        <end position="240"/>
    </location>
</feature>
<dbReference type="InterPro" id="IPR006665">
    <property type="entry name" value="OmpA-like"/>
</dbReference>
<evidence type="ECO:0000313" key="5">
    <source>
        <dbReference type="EMBL" id="VAW02562.1"/>
    </source>
</evidence>
<comment type="subcellular location">
    <subcellularLocation>
        <location evidence="1">Cell outer membrane</location>
    </subcellularLocation>
</comment>
<organism evidence="5">
    <name type="scientific">hydrothermal vent metagenome</name>
    <dbReference type="NCBI Taxonomy" id="652676"/>
    <lineage>
        <taxon>unclassified sequences</taxon>
        <taxon>metagenomes</taxon>
        <taxon>ecological metagenomes</taxon>
    </lineage>
</organism>
<dbReference type="Gene3D" id="3.30.1330.60">
    <property type="entry name" value="OmpA-like domain"/>
    <property type="match status" value="1"/>
</dbReference>
<dbReference type="PRINTS" id="PR01021">
    <property type="entry name" value="OMPADOMAIN"/>
</dbReference>
<dbReference type="EMBL" id="UOEF01000352">
    <property type="protein sequence ID" value="VAW02562.1"/>
    <property type="molecule type" value="Genomic_DNA"/>
</dbReference>
<dbReference type="InterPro" id="IPR006664">
    <property type="entry name" value="OMP_bac"/>
</dbReference>
<name>A0A3B0SJK4_9ZZZZ</name>
<dbReference type="AlphaFoldDB" id="A0A3B0SJK4"/>
<dbReference type="CDD" id="cd07185">
    <property type="entry name" value="OmpA_C-like"/>
    <property type="match status" value="1"/>
</dbReference>
<evidence type="ECO:0000256" key="1">
    <source>
        <dbReference type="ARBA" id="ARBA00004442"/>
    </source>
</evidence>
<sequence length="249" mass="25234">MEVGGKILTGAAATALLAFVGHYATGDSFIAELESKAKTELTAQGLDGVTVSLGRYPLSRTAVLDGDVSDDVKQNAGKAVQGIAGIAGYMWAGEGPVAAAGSDTGSGTGVDSATQAKVAQCQDGIDKTIEGKKLSFKSGSAYVSPASNKLLDEIAVALKPCSGLAIAVGGHTDDNGDAEVNRILSQERADRVRAGLIERGVSENLVTAKGYGAEQPLAKGGDAAADAQNRRIEFTVQPKGSDAPAQQGE</sequence>
<dbReference type="InterPro" id="IPR050330">
    <property type="entry name" value="Bact_OuterMem_StrucFunc"/>
</dbReference>